<evidence type="ECO:0000313" key="8">
    <source>
        <dbReference type="Proteomes" id="UP001595805"/>
    </source>
</evidence>
<dbReference type="Gene3D" id="3.30.230.10">
    <property type="match status" value="1"/>
</dbReference>
<dbReference type="InterPro" id="IPR013760">
    <property type="entry name" value="Topo_IIA-like_dom_sf"/>
</dbReference>
<evidence type="ECO:0000256" key="4">
    <source>
        <dbReference type="ARBA" id="ARBA00023029"/>
    </source>
</evidence>
<comment type="catalytic activity">
    <reaction evidence="1">
        <text>ATP-dependent breakage, passage and rejoining of double-stranded DNA.</text>
        <dbReference type="EC" id="5.6.2.2"/>
    </reaction>
</comment>
<dbReference type="PROSITE" id="PS50880">
    <property type="entry name" value="TOPRIM"/>
    <property type="match status" value="1"/>
</dbReference>
<dbReference type="Pfam" id="PF02518">
    <property type="entry name" value="HATPase_c"/>
    <property type="match status" value="1"/>
</dbReference>
<dbReference type="InterPro" id="IPR013759">
    <property type="entry name" value="Topo_IIA_B_C"/>
</dbReference>
<dbReference type="SUPFAM" id="SSF54211">
    <property type="entry name" value="Ribosomal protein S5 domain 2-like"/>
    <property type="match status" value="1"/>
</dbReference>
<evidence type="ECO:0000256" key="1">
    <source>
        <dbReference type="ARBA" id="ARBA00000185"/>
    </source>
</evidence>
<dbReference type="InterPro" id="IPR018522">
    <property type="entry name" value="TopoIIA_CS"/>
</dbReference>
<evidence type="ECO:0000259" key="6">
    <source>
        <dbReference type="PROSITE" id="PS50880"/>
    </source>
</evidence>
<sequence length="633" mass="71863">MAENTQYNEDSIKSLDWREHIRLRPGMYIGKLGDGSAQDDGIYVLVKEVLDNSIDEHMMGYGRTIEVKISEHKVEVRDYGRGIPLGKVIDCVSKINTGGKYDSGAFQKSVGLNGVGTKAVNALSDFFKVQSYRDGETKVAEFEKGVLVNDQPVTKSSDRNGTKIVFSPDGSVFKNYHFIPEYLENQIWNYAYLNAGLTINYNGKKYFSDRGLYDLLSNKVDEEACRYPIIHLKGNDIEVAITHTNQYGEEYYSFVNGQYTTQGGTHLAAFRESLVRTLRDFYKKDYDASDIRQSVVAAVAIRVQEPVFESQTKTKLGSQSVGPDGPTVRTFINDFLKVELDNYLHKNPAVADAILKRILQSERERKEISGIKKLANERAKKANLHNKKLRDCRIHYDDPKADDDLKNGTMLFITEGDSASGSITKSRNVQTQAVFSLRGKPLNCYGMTKKVVYENEEFNLLQHALNIEDGIEGLRYRKIVIATDADVDGMHIRLLIMTYFLQFFPDLVRNGHLFILDTPLFRVRNKKETIYCYTDEERQRAIHKLGSKPEITRFKGLGEISPEEFGGFIGEDIRLEPIILNKETKIADLLKFYMGKNTPDRQNFIIDNLKIEKDLDLGGAADKDLQEEETEAA</sequence>
<dbReference type="EC" id="5.6.2.2" evidence="3"/>
<dbReference type="SMART" id="SM00433">
    <property type="entry name" value="TOP2c"/>
    <property type="match status" value="1"/>
</dbReference>
<evidence type="ECO:0000313" key="7">
    <source>
        <dbReference type="EMBL" id="MFC3881387.1"/>
    </source>
</evidence>
<keyword evidence="8" id="KW-1185">Reference proteome</keyword>
<evidence type="ECO:0000256" key="5">
    <source>
        <dbReference type="ARBA" id="ARBA00023235"/>
    </source>
</evidence>
<evidence type="ECO:0000256" key="2">
    <source>
        <dbReference type="ARBA" id="ARBA00001946"/>
    </source>
</evidence>
<dbReference type="InterPro" id="IPR003594">
    <property type="entry name" value="HATPase_dom"/>
</dbReference>
<dbReference type="InterPro" id="IPR013506">
    <property type="entry name" value="Topo_IIA_bsu_dom2"/>
</dbReference>
<dbReference type="RefSeq" id="WP_377906729.1">
    <property type="nucleotide sequence ID" value="NZ_JBHRZS010000007.1"/>
</dbReference>
<dbReference type="Pfam" id="PF00204">
    <property type="entry name" value="DNA_gyraseB"/>
    <property type="match status" value="1"/>
</dbReference>
<dbReference type="Proteomes" id="UP001595805">
    <property type="component" value="Unassembled WGS sequence"/>
</dbReference>
<comment type="caution">
    <text evidence="7">The sequence shown here is derived from an EMBL/GenBank/DDBJ whole genome shotgun (WGS) entry which is preliminary data.</text>
</comment>
<dbReference type="SUPFAM" id="SSF56719">
    <property type="entry name" value="Type II DNA topoisomerase"/>
    <property type="match status" value="1"/>
</dbReference>
<dbReference type="CDD" id="cd01030">
    <property type="entry name" value="TOPRIM_TopoIIA_like"/>
    <property type="match status" value="1"/>
</dbReference>
<dbReference type="PROSITE" id="PS00177">
    <property type="entry name" value="TOPOISOMERASE_II"/>
    <property type="match status" value="1"/>
</dbReference>
<gene>
    <name evidence="7" type="ORF">ACFOSV_14430</name>
</gene>
<keyword evidence="5 7" id="KW-0413">Isomerase</keyword>
<dbReference type="InterPro" id="IPR014721">
    <property type="entry name" value="Ribsml_uS5_D2-typ_fold_subgr"/>
</dbReference>
<name>A0ABV8ATP8_9BACT</name>
<dbReference type="EMBL" id="JBHRZS010000007">
    <property type="protein sequence ID" value="MFC3881387.1"/>
    <property type="molecule type" value="Genomic_DNA"/>
</dbReference>
<dbReference type="CDD" id="cd00822">
    <property type="entry name" value="TopoII_Trans_DNA_gyrase"/>
    <property type="match status" value="1"/>
</dbReference>
<dbReference type="Pfam" id="PF01751">
    <property type="entry name" value="Toprim"/>
    <property type="match status" value="1"/>
</dbReference>
<dbReference type="PRINTS" id="PR00418">
    <property type="entry name" value="TPI2FAMILY"/>
</dbReference>
<dbReference type="SUPFAM" id="SSF55874">
    <property type="entry name" value="ATPase domain of HSP90 chaperone/DNA topoisomerase II/histidine kinase"/>
    <property type="match status" value="1"/>
</dbReference>
<dbReference type="InterPro" id="IPR020568">
    <property type="entry name" value="Ribosomal_Su5_D2-typ_SF"/>
</dbReference>
<dbReference type="Gene3D" id="3.30.565.10">
    <property type="entry name" value="Histidine kinase-like ATPase, C-terminal domain"/>
    <property type="match status" value="1"/>
</dbReference>
<feature type="domain" description="Toprim" evidence="6">
    <location>
        <begin position="409"/>
        <end position="519"/>
    </location>
</feature>
<dbReference type="InterPro" id="IPR006171">
    <property type="entry name" value="TOPRIM_dom"/>
</dbReference>
<dbReference type="PANTHER" id="PTHR45866:SF2">
    <property type="entry name" value="DNA TOPOISOMERASE (ATP-HYDROLYZING)"/>
    <property type="match status" value="1"/>
</dbReference>
<dbReference type="PANTHER" id="PTHR45866">
    <property type="entry name" value="DNA GYRASE/TOPOISOMERASE SUBUNIT B"/>
    <property type="match status" value="1"/>
</dbReference>
<proteinExistence type="predicted"/>
<protein>
    <recommendedName>
        <fullName evidence="3">DNA topoisomerase (ATP-hydrolyzing)</fullName>
        <ecNumber evidence="3">5.6.2.2</ecNumber>
    </recommendedName>
</protein>
<keyword evidence="4" id="KW-0799">Topoisomerase</keyword>
<dbReference type="InterPro" id="IPR001241">
    <property type="entry name" value="Topo_IIA"/>
</dbReference>
<reference evidence="8" key="1">
    <citation type="journal article" date="2019" name="Int. J. Syst. Evol. Microbiol.">
        <title>The Global Catalogue of Microorganisms (GCM) 10K type strain sequencing project: providing services to taxonomists for standard genome sequencing and annotation.</title>
        <authorList>
            <consortium name="The Broad Institute Genomics Platform"/>
            <consortium name="The Broad Institute Genome Sequencing Center for Infectious Disease"/>
            <person name="Wu L."/>
            <person name="Ma J."/>
        </authorList>
    </citation>
    <scope>NUCLEOTIDE SEQUENCE [LARGE SCALE GENOMIC DNA]</scope>
    <source>
        <strain evidence="8">CCUG 60523</strain>
    </source>
</reference>
<dbReference type="Gene3D" id="3.40.50.670">
    <property type="match status" value="1"/>
</dbReference>
<organism evidence="7 8">
    <name type="scientific">Algoriphagus namhaensis</name>
    <dbReference type="NCBI Taxonomy" id="915353"/>
    <lineage>
        <taxon>Bacteria</taxon>
        <taxon>Pseudomonadati</taxon>
        <taxon>Bacteroidota</taxon>
        <taxon>Cytophagia</taxon>
        <taxon>Cytophagales</taxon>
        <taxon>Cyclobacteriaceae</taxon>
        <taxon>Algoriphagus</taxon>
    </lineage>
</organism>
<dbReference type="GO" id="GO:0003918">
    <property type="term" value="F:DNA topoisomerase type II (double strand cut, ATP-hydrolyzing) activity"/>
    <property type="evidence" value="ECO:0007669"/>
    <property type="project" value="UniProtKB-EC"/>
</dbReference>
<dbReference type="SMART" id="SM00387">
    <property type="entry name" value="HATPase_c"/>
    <property type="match status" value="1"/>
</dbReference>
<dbReference type="InterPro" id="IPR036890">
    <property type="entry name" value="HATPase_C_sf"/>
</dbReference>
<accession>A0ABV8ATP8</accession>
<comment type="cofactor">
    <cofactor evidence="2">
        <name>Mg(2+)</name>
        <dbReference type="ChEBI" id="CHEBI:18420"/>
    </cofactor>
</comment>
<evidence type="ECO:0000256" key="3">
    <source>
        <dbReference type="ARBA" id="ARBA00012895"/>
    </source>
</evidence>